<comment type="subcellular location">
    <subcellularLocation>
        <location evidence="2">Cell inner membrane</location>
        <topology evidence="2">Multi-pass membrane protein</topology>
    </subcellularLocation>
</comment>
<comment type="function">
    <text evidence="1">Mediates magnesium influx to the cytosol.</text>
</comment>
<comment type="similarity">
    <text evidence="3">Belongs to the cation transport ATPase (P-type) (TC 3.A.3) family. Type IIIB subfamily.</text>
</comment>
<keyword evidence="9 18" id="KW-0812">Transmembrane</keyword>
<name>A0A1M6RWP1_9AQUI</name>
<evidence type="ECO:0000256" key="1">
    <source>
        <dbReference type="ARBA" id="ARBA00003954"/>
    </source>
</evidence>
<evidence type="ECO:0000256" key="13">
    <source>
        <dbReference type="ARBA" id="ARBA00022967"/>
    </source>
</evidence>
<dbReference type="InterPro" id="IPR018303">
    <property type="entry name" value="ATPase_P-typ_P_site"/>
</dbReference>
<dbReference type="NCBIfam" id="TIGR01494">
    <property type="entry name" value="ATPase_P-type"/>
    <property type="match status" value="2"/>
</dbReference>
<dbReference type="Gene3D" id="2.70.150.10">
    <property type="entry name" value="Calcium-transporting ATPase, cytoplasmic transduction domain A"/>
    <property type="match status" value="1"/>
</dbReference>
<dbReference type="Pfam" id="PF00122">
    <property type="entry name" value="E1-E2_ATPase"/>
    <property type="match status" value="1"/>
</dbReference>
<protein>
    <recommendedName>
        <fullName evidence="5">Magnesium-transporting ATPase, P-type 1</fullName>
        <ecNumber evidence="4">7.2.2.14</ecNumber>
    </recommendedName>
    <alternativeName>
        <fullName evidence="16">Mg(2+) transport ATPase, P-type 1</fullName>
    </alternativeName>
</protein>
<evidence type="ECO:0000256" key="11">
    <source>
        <dbReference type="ARBA" id="ARBA00022840"/>
    </source>
</evidence>
<dbReference type="PANTHER" id="PTHR42861">
    <property type="entry name" value="CALCIUM-TRANSPORTING ATPASE"/>
    <property type="match status" value="1"/>
</dbReference>
<sequence length="809" mass="90923">MTSGYQGLSSREAKERLKVHGYNTVKEKERYKYLKLILNQFKDPYLILLLIVASLSFFLGDSTDAAIIMLIILVSSLIEFWQELKANITVEKLLEVTEVRTNVIRDGREVQIPLKEVVPGDLVILTAGDMIPGDCKLIEAKNLFVNESLISGESFPVEKRDGDVLYMGTHVMSGFGVAQVFATGKDTEYGKLVQRLKLGKEETSFELGLKSFGFMLLQVATLLVLFVFMVNALMHKGILDSLLFALSLGIGITPTLLPAVISVGLSYGASRLAKRGVLVKRLTAIQNLGSMDVLCSDKTGTLTIGQMKVQGWVGVDGKEYKKVLELAYLNSYFQTGYRNPVDEAIKEARPESIRIEDYQKLDELPYDFNRKRLSVLLKSKEGNILVTKGAFDHVLEVCSHVEVGEDNSVDVEKHKKSIERLYEKYSREGYKVIAIAYKYVSKEDVSYEDESDMVFTGFLLLQDPLKPDAKRLINSLRDVGVELKIITGDNRHVAMHIKEALSLKGDILTGKDIERLSEEALIRKVKTTAIFAELTPLQKEEVIMATKKAGHVVGYVGDGINDVAAMRVADIAISVENAVDIAKDTADVLLMREDLITIRTAVLEGRRSFINTMKYLFVQTSSNFGNVFSMAGASLIVPFIPMLPKQVLMLGLLSVIALLSVPMDNVDRGWIMQPKRWNINFIKKFMYVFGPASSLFDYIMFLSLLYVFKVDTHTFRSAWFLESLTTQVFAIAILRTKMRFYESRPSKLLTLTLILTVIAGLLIPFTPLSSMLEVYTLPMVLYFFILLVTLTYLILIEFLKSIFYSRTDL</sequence>
<dbReference type="InterPro" id="IPR059000">
    <property type="entry name" value="ATPase_P-type_domA"/>
</dbReference>
<evidence type="ECO:0000256" key="3">
    <source>
        <dbReference type="ARBA" id="ARBA00008746"/>
    </source>
</evidence>
<evidence type="ECO:0000259" key="19">
    <source>
        <dbReference type="SMART" id="SM00831"/>
    </source>
</evidence>
<dbReference type="STRING" id="381751.SAMN05444391_0793"/>
<evidence type="ECO:0000256" key="7">
    <source>
        <dbReference type="ARBA" id="ARBA00022519"/>
    </source>
</evidence>
<keyword evidence="14 18" id="KW-1133">Transmembrane helix</keyword>
<organism evidence="20 21">
    <name type="scientific">Thermocrinis minervae</name>
    <dbReference type="NCBI Taxonomy" id="381751"/>
    <lineage>
        <taxon>Bacteria</taxon>
        <taxon>Pseudomonadati</taxon>
        <taxon>Aquificota</taxon>
        <taxon>Aquificia</taxon>
        <taxon>Aquificales</taxon>
        <taxon>Aquificaceae</taxon>
        <taxon>Thermocrinis</taxon>
    </lineage>
</organism>
<feature type="transmembrane region" description="Helical" evidence="18">
    <location>
        <begin position="242"/>
        <end position="265"/>
    </location>
</feature>
<evidence type="ECO:0000256" key="8">
    <source>
        <dbReference type="ARBA" id="ARBA00022553"/>
    </source>
</evidence>
<dbReference type="InterPro" id="IPR004014">
    <property type="entry name" value="ATPase_P-typ_cation-transptr_N"/>
</dbReference>
<evidence type="ECO:0000256" key="2">
    <source>
        <dbReference type="ARBA" id="ARBA00004429"/>
    </source>
</evidence>
<evidence type="ECO:0000256" key="9">
    <source>
        <dbReference type="ARBA" id="ARBA00022692"/>
    </source>
</evidence>
<reference evidence="20 21" key="1">
    <citation type="submission" date="2016-11" db="EMBL/GenBank/DDBJ databases">
        <authorList>
            <person name="Jaros S."/>
            <person name="Januszkiewicz K."/>
            <person name="Wedrychowicz H."/>
        </authorList>
    </citation>
    <scope>NUCLEOTIDE SEQUENCE [LARGE SCALE GENOMIC DNA]</scope>
    <source>
        <strain evidence="20 21">DSM 19557</strain>
    </source>
</reference>
<dbReference type="AlphaFoldDB" id="A0A1M6RWP1"/>
<feature type="transmembrane region" description="Helical" evidence="18">
    <location>
        <begin position="685"/>
        <end position="706"/>
    </location>
</feature>
<evidence type="ECO:0000256" key="15">
    <source>
        <dbReference type="ARBA" id="ARBA00023136"/>
    </source>
</evidence>
<evidence type="ECO:0000256" key="16">
    <source>
        <dbReference type="ARBA" id="ARBA00029806"/>
    </source>
</evidence>
<feature type="transmembrane region" description="Helical" evidence="18">
    <location>
        <begin position="779"/>
        <end position="799"/>
    </location>
</feature>
<keyword evidence="10" id="KW-0547">Nucleotide-binding</keyword>
<evidence type="ECO:0000256" key="18">
    <source>
        <dbReference type="SAM" id="Phobius"/>
    </source>
</evidence>
<dbReference type="Gene3D" id="1.20.1110.10">
    <property type="entry name" value="Calcium-transporting ATPase, transmembrane domain"/>
    <property type="match status" value="1"/>
</dbReference>
<dbReference type="GO" id="GO:0015444">
    <property type="term" value="F:P-type magnesium transporter activity"/>
    <property type="evidence" value="ECO:0007669"/>
    <property type="project" value="UniProtKB-EC"/>
</dbReference>
<dbReference type="SUPFAM" id="SSF81665">
    <property type="entry name" value="Calcium ATPase, transmembrane domain M"/>
    <property type="match status" value="1"/>
</dbReference>
<feature type="transmembrane region" description="Helical" evidence="18">
    <location>
        <begin position="646"/>
        <end position="664"/>
    </location>
</feature>
<evidence type="ECO:0000256" key="10">
    <source>
        <dbReference type="ARBA" id="ARBA00022741"/>
    </source>
</evidence>
<feature type="domain" description="Cation-transporting P-type ATPase N-terminal" evidence="19">
    <location>
        <begin position="1"/>
        <end position="61"/>
    </location>
</feature>
<dbReference type="SUPFAM" id="SSF81653">
    <property type="entry name" value="Calcium ATPase, transduction domain A"/>
    <property type="match status" value="1"/>
</dbReference>
<dbReference type="Pfam" id="PF13246">
    <property type="entry name" value="Cation_ATPase"/>
    <property type="match status" value="1"/>
</dbReference>
<gene>
    <name evidence="20" type="ORF">SAMN05444391_0793</name>
</gene>
<dbReference type="SUPFAM" id="SSF56784">
    <property type="entry name" value="HAD-like"/>
    <property type="match status" value="1"/>
</dbReference>
<dbReference type="OrthoDB" id="9779at2"/>
<keyword evidence="12" id="KW-0460">Magnesium</keyword>
<keyword evidence="11" id="KW-0067">ATP-binding</keyword>
<dbReference type="InterPro" id="IPR023299">
    <property type="entry name" value="ATPase_P-typ_cyto_dom_N"/>
</dbReference>
<dbReference type="PROSITE" id="PS00154">
    <property type="entry name" value="ATPASE_E1_E2"/>
    <property type="match status" value="1"/>
</dbReference>
<dbReference type="Gene3D" id="3.40.50.1000">
    <property type="entry name" value="HAD superfamily/HAD-like"/>
    <property type="match status" value="1"/>
</dbReference>
<dbReference type="Pfam" id="PF00690">
    <property type="entry name" value="Cation_ATPase_N"/>
    <property type="match status" value="1"/>
</dbReference>
<proteinExistence type="inferred from homology"/>
<evidence type="ECO:0000256" key="4">
    <source>
        <dbReference type="ARBA" id="ARBA00012786"/>
    </source>
</evidence>
<feature type="transmembrane region" description="Helical" evidence="18">
    <location>
        <begin position="207"/>
        <end position="230"/>
    </location>
</feature>
<dbReference type="NCBIfam" id="TIGR01524">
    <property type="entry name" value="ATPase-IIIB_Mg"/>
    <property type="match status" value="1"/>
</dbReference>
<dbReference type="InterPro" id="IPR023214">
    <property type="entry name" value="HAD_sf"/>
</dbReference>
<dbReference type="SFLD" id="SFLDG00002">
    <property type="entry name" value="C1.7:_P-type_atpase_like"/>
    <property type="match status" value="1"/>
</dbReference>
<keyword evidence="7" id="KW-0997">Cell inner membrane</keyword>
<evidence type="ECO:0000256" key="12">
    <source>
        <dbReference type="ARBA" id="ARBA00022842"/>
    </source>
</evidence>
<dbReference type="InterPro" id="IPR008250">
    <property type="entry name" value="ATPase_P-typ_transduc_dom_A_sf"/>
</dbReference>
<evidence type="ECO:0000313" key="21">
    <source>
        <dbReference type="Proteomes" id="UP000189810"/>
    </source>
</evidence>
<keyword evidence="21" id="KW-1185">Reference proteome</keyword>
<keyword evidence="8" id="KW-0597">Phosphoprotein</keyword>
<evidence type="ECO:0000256" key="17">
    <source>
        <dbReference type="ARBA" id="ARBA00047295"/>
    </source>
</evidence>
<dbReference type="RefSeq" id="WP_079653934.1">
    <property type="nucleotide sequence ID" value="NZ_LT670846.1"/>
</dbReference>
<feature type="transmembrane region" description="Helical" evidence="18">
    <location>
        <begin position="748"/>
        <end position="767"/>
    </location>
</feature>
<dbReference type="SMART" id="SM00831">
    <property type="entry name" value="Cation_ATPase_N"/>
    <property type="match status" value="1"/>
</dbReference>
<evidence type="ECO:0000313" key="20">
    <source>
        <dbReference type="EMBL" id="SHK36871.1"/>
    </source>
</evidence>
<dbReference type="InterPro" id="IPR023298">
    <property type="entry name" value="ATPase_P-typ_TM_dom_sf"/>
</dbReference>
<dbReference type="SFLD" id="SFLDF00027">
    <property type="entry name" value="p-type_atpase"/>
    <property type="match status" value="1"/>
</dbReference>
<keyword evidence="6" id="KW-1003">Cell membrane</keyword>
<keyword evidence="13" id="KW-1278">Translocase</keyword>
<dbReference type="GO" id="GO:0005524">
    <property type="term" value="F:ATP binding"/>
    <property type="evidence" value="ECO:0007669"/>
    <property type="project" value="UniProtKB-KW"/>
</dbReference>
<evidence type="ECO:0000256" key="5">
    <source>
        <dbReference type="ARBA" id="ARBA00013555"/>
    </source>
</evidence>
<evidence type="ECO:0000256" key="6">
    <source>
        <dbReference type="ARBA" id="ARBA00022475"/>
    </source>
</evidence>
<feature type="transmembrane region" description="Helical" evidence="18">
    <location>
        <begin position="41"/>
        <end position="59"/>
    </location>
</feature>
<feature type="transmembrane region" description="Helical" evidence="18">
    <location>
        <begin position="616"/>
        <end position="640"/>
    </location>
</feature>
<dbReference type="Gene3D" id="3.40.1110.10">
    <property type="entry name" value="Calcium-transporting ATPase, cytoplasmic domain N"/>
    <property type="match status" value="1"/>
</dbReference>
<accession>A0A1M6RWP1</accession>
<dbReference type="InterPro" id="IPR036412">
    <property type="entry name" value="HAD-like_sf"/>
</dbReference>
<dbReference type="InterPro" id="IPR044492">
    <property type="entry name" value="P_typ_ATPase_HD_dom"/>
</dbReference>
<comment type="catalytic activity">
    <reaction evidence="17">
        <text>Mg(2+)(out) + ATP + H2O = Mg(2+)(in) + ADP + phosphate + H(+)</text>
        <dbReference type="Rhea" id="RHEA:10260"/>
        <dbReference type="ChEBI" id="CHEBI:15377"/>
        <dbReference type="ChEBI" id="CHEBI:15378"/>
        <dbReference type="ChEBI" id="CHEBI:18420"/>
        <dbReference type="ChEBI" id="CHEBI:30616"/>
        <dbReference type="ChEBI" id="CHEBI:43474"/>
        <dbReference type="ChEBI" id="CHEBI:456216"/>
        <dbReference type="EC" id="7.2.2.14"/>
    </reaction>
</comment>
<dbReference type="GO" id="GO:0016887">
    <property type="term" value="F:ATP hydrolysis activity"/>
    <property type="evidence" value="ECO:0007669"/>
    <property type="project" value="InterPro"/>
</dbReference>
<dbReference type="SFLD" id="SFLDS00003">
    <property type="entry name" value="Haloacid_Dehalogenase"/>
    <property type="match status" value="1"/>
</dbReference>
<keyword evidence="15 18" id="KW-0472">Membrane</keyword>
<dbReference type="InterPro" id="IPR001757">
    <property type="entry name" value="P_typ_ATPase"/>
</dbReference>
<feature type="transmembrane region" description="Helical" evidence="18">
    <location>
        <begin position="718"/>
        <end position="736"/>
    </location>
</feature>
<evidence type="ECO:0000256" key="14">
    <source>
        <dbReference type="ARBA" id="ARBA00022989"/>
    </source>
</evidence>
<dbReference type="Proteomes" id="UP000189810">
    <property type="component" value="Chromosome I"/>
</dbReference>
<dbReference type="EC" id="7.2.2.14" evidence="4"/>
<dbReference type="GO" id="GO:0005886">
    <property type="term" value="C:plasma membrane"/>
    <property type="evidence" value="ECO:0007669"/>
    <property type="project" value="UniProtKB-SubCell"/>
</dbReference>
<dbReference type="PRINTS" id="PR01836">
    <property type="entry name" value="MGATPASE"/>
</dbReference>
<dbReference type="EMBL" id="LT670846">
    <property type="protein sequence ID" value="SHK36871.1"/>
    <property type="molecule type" value="Genomic_DNA"/>
</dbReference>
<dbReference type="InterPro" id="IPR006415">
    <property type="entry name" value="P-type_ATPase_IIIB"/>
</dbReference>